<proteinExistence type="predicted"/>
<dbReference type="Proteomes" id="UP000886725">
    <property type="component" value="Unassembled WGS sequence"/>
</dbReference>
<keyword evidence="3" id="KW-0812">Transmembrane</keyword>
<dbReference type="EMBL" id="DVFU01000090">
    <property type="protein sequence ID" value="HIQ64994.1"/>
    <property type="molecule type" value="Genomic_DNA"/>
</dbReference>
<evidence type="ECO:0000313" key="5">
    <source>
        <dbReference type="Proteomes" id="UP000886725"/>
    </source>
</evidence>
<keyword evidence="1" id="KW-0175">Coiled coil</keyword>
<comment type="caution">
    <text evidence="4">The sequence shown here is derived from an EMBL/GenBank/DDBJ whole genome shotgun (WGS) entry which is preliminary data.</text>
</comment>
<accession>A0A9D0YZM8</accession>
<sequence>MKDKEIENWDTFYATYDEMNGEPILVQNNLVPDEYLSLTEFKERCWKKFLIDHVSYQPSDDSENEKLDVFVLKSGLKELKVDIFRYPEIHKFFQNANRIYSCYQRGDGLPKDIPLEEQKCFLDVLSSDAVTIAKAHALRDAFSPHIKYYSSFDIKDEIQNNIILGACLGFVSLLGFVPATVNGVLPIWGTILLLVATTALPNAFPFAKFCYRFLKNVSAINFCLDQYKIMYLPRFHRAEKEAQEKQQKAFELQSMKVKQDDSLAKENEEKQQDVPLFPAISSFQEICASLEKLPDSVQKRELVKQTKDLLNRYQNAIGDISSLEQESERQSQRIKIESVFNNRLVLLRQDILNADQQQRDDIDSIQQLQTLNEQLTAMLLESDDTDVTRKGTNQSKVLRKSTCAGQHH</sequence>
<feature type="coiled-coil region" evidence="1">
    <location>
        <begin position="306"/>
        <end position="333"/>
    </location>
</feature>
<reference evidence="4" key="1">
    <citation type="submission" date="2020-10" db="EMBL/GenBank/DDBJ databases">
        <authorList>
            <person name="Gilroy R."/>
        </authorList>
    </citation>
    <scope>NUCLEOTIDE SEQUENCE</scope>
    <source>
        <strain evidence="4">CHK165-10780</strain>
    </source>
</reference>
<keyword evidence="3" id="KW-1133">Transmembrane helix</keyword>
<keyword evidence="3" id="KW-0472">Membrane</keyword>
<feature type="transmembrane region" description="Helical" evidence="3">
    <location>
        <begin position="162"/>
        <end position="181"/>
    </location>
</feature>
<evidence type="ECO:0000313" key="4">
    <source>
        <dbReference type="EMBL" id="HIQ64994.1"/>
    </source>
</evidence>
<gene>
    <name evidence="4" type="ORF">IAC85_04560</name>
</gene>
<evidence type="ECO:0000256" key="2">
    <source>
        <dbReference type="SAM" id="MobiDB-lite"/>
    </source>
</evidence>
<reference evidence="4" key="2">
    <citation type="journal article" date="2021" name="PeerJ">
        <title>Extensive microbial diversity within the chicken gut microbiome revealed by metagenomics and culture.</title>
        <authorList>
            <person name="Gilroy R."/>
            <person name="Ravi A."/>
            <person name="Getino M."/>
            <person name="Pursley I."/>
            <person name="Horton D.L."/>
            <person name="Alikhan N.F."/>
            <person name="Baker D."/>
            <person name="Gharbi K."/>
            <person name="Hall N."/>
            <person name="Watson M."/>
            <person name="Adriaenssens E.M."/>
            <person name="Foster-Nyarko E."/>
            <person name="Jarju S."/>
            <person name="Secka A."/>
            <person name="Antonio M."/>
            <person name="Oren A."/>
            <person name="Chaudhuri R.R."/>
            <person name="La Ragione R."/>
            <person name="Hildebrand F."/>
            <person name="Pallen M.J."/>
        </authorList>
    </citation>
    <scope>NUCLEOTIDE SEQUENCE</scope>
    <source>
        <strain evidence="4">CHK165-10780</strain>
    </source>
</reference>
<dbReference type="AlphaFoldDB" id="A0A9D0YZM8"/>
<feature type="region of interest" description="Disordered" evidence="2">
    <location>
        <begin position="386"/>
        <end position="408"/>
    </location>
</feature>
<feature type="transmembrane region" description="Helical" evidence="3">
    <location>
        <begin position="187"/>
        <end position="207"/>
    </location>
</feature>
<evidence type="ECO:0000256" key="1">
    <source>
        <dbReference type="SAM" id="Coils"/>
    </source>
</evidence>
<evidence type="ECO:0000256" key="3">
    <source>
        <dbReference type="SAM" id="Phobius"/>
    </source>
</evidence>
<protein>
    <submittedName>
        <fullName evidence="4">Uncharacterized protein</fullName>
    </submittedName>
</protein>
<organism evidence="4 5">
    <name type="scientific">Candidatus Faecenecus gallistercoris</name>
    <dbReference type="NCBI Taxonomy" id="2840793"/>
    <lineage>
        <taxon>Bacteria</taxon>
        <taxon>Bacillati</taxon>
        <taxon>Bacillota</taxon>
        <taxon>Bacillota incertae sedis</taxon>
        <taxon>Candidatus Faecenecus</taxon>
    </lineage>
</organism>
<name>A0A9D0YZM8_9FIRM</name>